<sequence length="171" mass="19139">MELERAVPGLASHRLPVPQSFDWSRLEGELGTALPADYKLLCEYYPRFELSDFMCVSRPMPGEEVAWAHGTHETLEIIAEWCEDADLAVPMRPYPAPGGLLPWGGSNQGDFFLWTTDPAGPEGWIVTVASRNGDWWHYTGGAVQFLADLVSGALEPWALPRVRPEITWVDR</sequence>
<dbReference type="Proteomes" id="UP001165041">
    <property type="component" value="Unassembled WGS sequence"/>
</dbReference>
<proteinExistence type="predicted"/>
<protein>
    <recommendedName>
        <fullName evidence="3">Knr4/Smi1-like domain-containing protein</fullName>
    </recommendedName>
</protein>
<organism evidence="1 2">
    <name type="scientific">Kitasatospora phosalacinea</name>
    <dbReference type="NCBI Taxonomy" id="2065"/>
    <lineage>
        <taxon>Bacteria</taxon>
        <taxon>Bacillati</taxon>
        <taxon>Actinomycetota</taxon>
        <taxon>Actinomycetes</taxon>
        <taxon>Kitasatosporales</taxon>
        <taxon>Streptomycetaceae</taxon>
        <taxon>Kitasatospora</taxon>
    </lineage>
</organism>
<reference evidence="1" key="1">
    <citation type="submission" date="2023-02" db="EMBL/GenBank/DDBJ databases">
        <title>Kitasatospora phosalacinea NBRC 14627.</title>
        <authorList>
            <person name="Ichikawa N."/>
            <person name="Sato H."/>
            <person name="Tonouchi N."/>
        </authorList>
    </citation>
    <scope>NUCLEOTIDE SEQUENCE</scope>
    <source>
        <strain evidence="1">NBRC 14627</strain>
    </source>
</reference>
<comment type="caution">
    <text evidence="1">The sequence shown here is derived from an EMBL/GenBank/DDBJ whole genome shotgun (WGS) entry which is preliminary data.</text>
</comment>
<dbReference type="AlphaFoldDB" id="A0A9W6QFB3"/>
<name>A0A9W6QFB3_9ACTN</name>
<dbReference type="EMBL" id="BSSA01000056">
    <property type="protein sequence ID" value="GLW75370.1"/>
    <property type="molecule type" value="Genomic_DNA"/>
</dbReference>
<evidence type="ECO:0000313" key="2">
    <source>
        <dbReference type="Proteomes" id="UP001165041"/>
    </source>
</evidence>
<dbReference type="InterPro" id="IPR037883">
    <property type="entry name" value="Knr4/Smi1-like_sf"/>
</dbReference>
<gene>
    <name evidence="1" type="ORF">Kpho02_76670</name>
</gene>
<evidence type="ECO:0008006" key="3">
    <source>
        <dbReference type="Google" id="ProtNLM"/>
    </source>
</evidence>
<accession>A0A9W6QFB3</accession>
<dbReference type="SUPFAM" id="SSF160631">
    <property type="entry name" value="SMI1/KNR4-like"/>
    <property type="match status" value="1"/>
</dbReference>
<evidence type="ECO:0000313" key="1">
    <source>
        <dbReference type="EMBL" id="GLW75370.1"/>
    </source>
</evidence>